<reference evidence="1 2" key="1">
    <citation type="submission" date="2017-09" db="EMBL/GenBank/DDBJ databases">
        <title>Depth-based differentiation of microbial function through sediment-hosted aquifers and enrichment of novel symbionts in the deep terrestrial subsurface.</title>
        <authorList>
            <person name="Probst A.J."/>
            <person name="Ladd B."/>
            <person name="Jarett J.K."/>
            <person name="Geller-Mcgrath D.E."/>
            <person name="Sieber C.M."/>
            <person name="Emerson J.B."/>
            <person name="Anantharaman K."/>
            <person name="Thomas B.C."/>
            <person name="Malmstrom R."/>
            <person name="Stieglmeier M."/>
            <person name="Klingl A."/>
            <person name="Woyke T."/>
            <person name="Ryan C.M."/>
            <person name="Banfield J.F."/>
        </authorList>
    </citation>
    <scope>NUCLEOTIDE SEQUENCE [LARGE SCALE GENOMIC DNA]</scope>
    <source>
        <strain evidence="1">CG23_combo_of_CG06-09_8_20_14_all_39_17</strain>
    </source>
</reference>
<dbReference type="EMBL" id="PCRO01000034">
    <property type="protein sequence ID" value="PIP22657.1"/>
    <property type="molecule type" value="Genomic_DNA"/>
</dbReference>
<sequence length="167" mass="18485">MSIFGRIENIINPKPVEVEKGKNPEEEIKINPDIKEIKDQEGTIFRIGDSLVDKSLYNSGKCGIGLTIVGFKNFQTVVTKTSGGDGSLSLSSIENFLKTGFKIPEARNFQELYVAIIQKGTIPGTQKFYTPGELIEAIGLVRKGRVDINTITRTEGLRDKVLELLQQ</sequence>
<name>A0A2G9YTU9_9BACT</name>
<dbReference type="Proteomes" id="UP000229976">
    <property type="component" value="Unassembled WGS sequence"/>
</dbReference>
<protein>
    <submittedName>
        <fullName evidence="1">Uncharacterized protein</fullName>
    </submittedName>
</protein>
<accession>A0A2G9YTU9</accession>
<comment type="caution">
    <text evidence="1">The sequence shown here is derived from an EMBL/GenBank/DDBJ whole genome shotgun (WGS) entry which is preliminary data.</text>
</comment>
<dbReference type="AlphaFoldDB" id="A0A2G9YTU9"/>
<organism evidence="1 2">
    <name type="scientific">Candidatus Nealsonbacteria bacterium CG23_combo_of_CG06-09_8_20_14_all_39_17</name>
    <dbReference type="NCBI Taxonomy" id="1974722"/>
    <lineage>
        <taxon>Bacteria</taxon>
        <taxon>Candidatus Nealsoniibacteriota</taxon>
    </lineage>
</organism>
<gene>
    <name evidence="1" type="ORF">COX37_02630</name>
</gene>
<evidence type="ECO:0000313" key="1">
    <source>
        <dbReference type="EMBL" id="PIP22657.1"/>
    </source>
</evidence>
<proteinExistence type="predicted"/>
<evidence type="ECO:0000313" key="2">
    <source>
        <dbReference type="Proteomes" id="UP000229976"/>
    </source>
</evidence>